<protein>
    <submittedName>
        <fullName evidence="3">DUF948 domain-containing protein</fullName>
    </submittedName>
</protein>
<sequence length="167" mass="18294">MLVGISVAIIAVAFAVLVVYLIKTLLAAKDSLEKTTQTLQEVQQTIDELGYEVKQIVRHASDITVDVQHKMKQIDPVMNSVKNLGEVLSEVTLAAKQASSTMIQKFKQTSHRVGINQHDALPSHSTAEERTLQSYAATYGTAGKGKAGAGWMKYADVAAVIWQKFRH</sequence>
<dbReference type="InterPro" id="IPR009293">
    <property type="entry name" value="UPF0478"/>
</dbReference>
<name>A0ABU6PQM7_9BACL</name>
<dbReference type="EMBL" id="JARTLD010000018">
    <property type="protein sequence ID" value="MED5017190.1"/>
    <property type="molecule type" value="Genomic_DNA"/>
</dbReference>
<evidence type="ECO:0000313" key="3">
    <source>
        <dbReference type="EMBL" id="MED5017190.1"/>
    </source>
</evidence>
<gene>
    <name evidence="3" type="ORF">P9847_07680</name>
</gene>
<feature type="transmembrane region" description="Helical" evidence="2">
    <location>
        <begin position="6"/>
        <end position="26"/>
    </location>
</feature>
<keyword evidence="2" id="KW-0812">Transmembrane</keyword>
<keyword evidence="2" id="KW-0472">Membrane</keyword>
<dbReference type="Pfam" id="PF06103">
    <property type="entry name" value="DUF948"/>
    <property type="match status" value="1"/>
</dbReference>
<proteinExistence type="predicted"/>
<reference evidence="3 4" key="1">
    <citation type="submission" date="2023-03" db="EMBL/GenBank/DDBJ databases">
        <title>Bacillus Genome Sequencing.</title>
        <authorList>
            <person name="Dunlap C."/>
        </authorList>
    </citation>
    <scope>NUCLEOTIDE SEQUENCE [LARGE SCALE GENOMIC DNA]</scope>
    <source>
        <strain evidence="3 4">NRS-52</strain>
    </source>
</reference>
<feature type="coiled-coil region" evidence="1">
    <location>
        <begin position="25"/>
        <end position="52"/>
    </location>
</feature>
<dbReference type="RefSeq" id="WP_328276716.1">
    <property type="nucleotide sequence ID" value="NZ_JARTLD010000018.1"/>
</dbReference>
<organism evidence="3 4">
    <name type="scientific">Paenibacillus chibensis</name>
    <dbReference type="NCBI Taxonomy" id="59846"/>
    <lineage>
        <taxon>Bacteria</taxon>
        <taxon>Bacillati</taxon>
        <taxon>Bacillota</taxon>
        <taxon>Bacilli</taxon>
        <taxon>Bacillales</taxon>
        <taxon>Paenibacillaceae</taxon>
        <taxon>Paenibacillus</taxon>
    </lineage>
</organism>
<keyword evidence="4" id="KW-1185">Reference proteome</keyword>
<comment type="caution">
    <text evidence="3">The sequence shown here is derived from an EMBL/GenBank/DDBJ whole genome shotgun (WGS) entry which is preliminary data.</text>
</comment>
<keyword evidence="1" id="KW-0175">Coiled coil</keyword>
<dbReference type="PANTHER" id="PTHR40070:SF1">
    <property type="entry name" value="UPF0478 PROTEIN YTXG"/>
    <property type="match status" value="1"/>
</dbReference>
<accession>A0ABU6PQM7</accession>
<evidence type="ECO:0000256" key="2">
    <source>
        <dbReference type="SAM" id="Phobius"/>
    </source>
</evidence>
<keyword evidence="2" id="KW-1133">Transmembrane helix</keyword>
<evidence type="ECO:0000256" key="1">
    <source>
        <dbReference type="SAM" id="Coils"/>
    </source>
</evidence>
<dbReference type="Proteomes" id="UP001343257">
    <property type="component" value="Unassembled WGS sequence"/>
</dbReference>
<evidence type="ECO:0000313" key="4">
    <source>
        <dbReference type="Proteomes" id="UP001343257"/>
    </source>
</evidence>
<dbReference type="PANTHER" id="PTHR40070">
    <property type="entry name" value="UPF0478 PROTEIN YTXG"/>
    <property type="match status" value="1"/>
</dbReference>